<dbReference type="InterPro" id="IPR024096">
    <property type="entry name" value="NO_sig/Golgi_transp_ligand-bd"/>
</dbReference>
<dbReference type="RefSeq" id="WP_073612750.1">
    <property type="nucleotide sequence ID" value="NZ_FRFE01000005.1"/>
</dbReference>
<dbReference type="OrthoDB" id="5430987at2"/>
<reference evidence="1 2" key="1">
    <citation type="submission" date="2016-12" db="EMBL/GenBank/DDBJ databases">
        <authorList>
            <person name="Song W.-J."/>
            <person name="Kurnit D.M."/>
        </authorList>
    </citation>
    <scope>NUCLEOTIDE SEQUENCE [LARGE SCALE GENOMIC DNA]</scope>
    <source>
        <strain evidence="1 2">DSM 18488</strain>
    </source>
</reference>
<evidence type="ECO:0000313" key="1">
    <source>
        <dbReference type="EMBL" id="SHO46296.1"/>
    </source>
</evidence>
<proteinExistence type="predicted"/>
<name>A0A1M7Y2X2_9BACT</name>
<dbReference type="AlphaFoldDB" id="A0A1M7Y2X2"/>
<keyword evidence="2" id="KW-1185">Reference proteome</keyword>
<gene>
    <name evidence="1" type="ORF">SAMN02745220_01413</name>
</gene>
<protein>
    <submittedName>
        <fullName evidence="1">Uncharacterized protein</fullName>
    </submittedName>
</protein>
<evidence type="ECO:0000313" key="2">
    <source>
        <dbReference type="Proteomes" id="UP000184603"/>
    </source>
</evidence>
<dbReference type="Proteomes" id="UP000184603">
    <property type="component" value="Unassembled WGS sequence"/>
</dbReference>
<dbReference type="SUPFAM" id="SSF111126">
    <property type="entry name" value="Ligand-binding domain in the NO signalling and Golgi transport"/>
    <property type="match status" value="1"/>
</dbReference>
<dbReference type="STRING" id="1121416.SAMN02745220_01413"/>
<accession>A0A1M7Y2X2</accession>
<organism evidence="1 2">
    <name type="scientific">Desulfopila aestuarii DSM 18488</name>
    <dbReference type="NCBI Taxonomy" id="1121416"/>
    <lineage>
        <taxon>Bacteria</taxon>
        <taxon>Pseudomonadati</taxon>
        <taxon>Thermodesulfobacteriota</taxon>
        <taxon>Desulfobulbia</taxon>
        <taxon>Desulfobulbales</taxon>
        <taxon>Desulfocapsaceae</taxon>
        <taxon>Desulfopila</taxon>
    </lineage>
</organism>
<dbReference type="EMBL" id="FRFE01000005">
    <property type="protein sequence ID" value="SHO46296.1"/>
    <property type="molecule type" value="Genomic_DNA"/>
</dbReference>
<sequence>MIATNELHLTPDDYDKAFTEVSFLIEMLVETIETFVGKSTPSLAVAAGRKMGQNMPVHMLQSTPEEALAEFVRVFRIQQMEVGGTFAGKEAVITINHCPIRSVCMNRGMALDSQICQMFHYYIAGILAELAGCPARPKTVSTGEQCTFNMMFSMVRRI</sequence>